<feature type="repeat" description="RCC1" evidence="2">
    <location>
        <begin position="164"/>
        <end position="221"/>
    </location>
</feature>
<dbReference type="PROSITE" id="PS00625">
    <property type="entry name" value="RCC1_1"/>
    <property type="match status" value="1"/>
</dbReference>
<dbReference type="AlphaFoldDB" id="A0A8H5FVH6"/>
<name>A0A8H5FVH6_9AGAR</name>
<dbReference type="Proteomes" id="UP000559256">
    <property type="component" value="Unassembled WGS sequence"/>
</dbReference>
<dbReference type="Pfam" id="PF25390">
    <property type="entry name" value="WD40_RLD"/>
    <property type="match status" value="1"/>
</dbReference>
<evidence type="ECO:0000256" key="3">
    <source>
        <dbReference type="SAM" id="MobiDB-lite"/>
    </source>
</evidence>
<dbReference type="InterPro" id="IPR051210">
    <property type="entry name" value="Ub_ligase/GEF_domain"/>
</dbReference>
<dbReference type="PANTHER" id="PTHR22870">
    <property type="entry name" value="REGULATOR OF CHROMOSOME CONDENSATION"/>
    <property type="match status" value="1"/>
</dbReference>
<keyword evidence="1" id="KW-0677">Repeat</keyword>
<evidence type="ECO:0000256" key="2">
    <source>
        <dbReference type="PROSITE-ProRule" id="PRU00235"/>
    </source>
</evidence>
<protein>
    <recommendedName>
        <fullName evidence="4">RCC1-like domain-containing protein</fullName>
    </recommendedName>
</protein>
<comment type="caution">
    <text evidence="5">The sequence shown here is derived from an EMBL/GenBank/DDBJ whole genome shotgun (WGS) entry which is preliminary data.</text>
</comment>
<dbReference type="SUPFAM" id="SSF50985">
    <property type="entry name" value="RCC1/BLIP-II"/>
    <property type="match status" value="1"/>
</dbReference>
<accession>A0A8H5FVH6</accession>
<organism evidence="5 6">
    <name type="scientific">Tetrapyrgos nigripes</name>
    <dbReference type="NCBI Taxonomy" id="182062"/>
    <lineage>
        <taxon>Eukaryota</taxon>
        <taxon>Fungi</taxon>
        <taxon>Dikarya</taxon>
        <taxon>Basidiomycota</taxon>
        <taxon>Agaricomycotina</taxon>
        <taxon>Agaricomycetes</taxon>
        <taxon>Agaricomycetidae</taxon>
        <taxon>Agaricales</taxon>
        <taxon>Marasmiineae</taxon>
        <taxon>Marasmiaceae</taxon>
        <taxon>Tetrapyrgos</taxon>
    </lineage>
</organism>
<feature type="repeat" description="RCC1" evidence="2">
    <location>
        <begin position="275"/>
        <end position="334"/>
    </location>
</feature>
<sequence>MSKKRPASTQQYSNKRARRDSLPLNHAAQPLRVGHIVTVLVHGSPDFGQLGLGMDIIDEVTRPRLHKKIQELQERGQLGKHGVEQIVAGGMHSLLVDSEGKELLRVWSWGVNDSMALGRPTQGVEGVDSEELESSPAVISSLHGFRAVRVAACDSYSMALDETGTIRAWGTFKLPDGQCTFDGTEDLPKIVLEPTSLPTLANVEICQLACGENHVLALTRTGFVYTWGDGTCHQLGRKVTDHPWEVAMKPERLELRNIVTLGAGYRHSFAVDNTGTVYGWGLNKSCQLGLGSQAGMDYVLYPTPIPALDPAKHNGNKVVAIAAGEFHSLFLFNNGEVWSCGQSDQFAVGLAHDRPEYLAAKHAAESSAGGQDVQIDICIPEPVRVAFPPPPTEEDPTPTLPPADTPFSSTRISHISADARYSFACSDQGVLYSWGAGESAQLGLGGPSSAETPTRVQSKYFRMNYRPIGMSCGGQVVLVIAAIPA</sequence>
<dbReference type="Gene3D" id="2.130.10.30">
    <property type="entry name" value="Regulator of chromosome condensation 1/beta-lactamase-inhibitor protein II"/>
    <property type="match status" value="1"/>
</dbReference>
<proteinExistence type="predicted"/>
<dbReference type="InterPro" id="IPR000408">
    <property type="entry name" value="Reg_chr_condens"/>
</dbReference>
<evidence type="ECO:0000256" key="1">
    <source>
        <dbReference type="ARBA" id="ARBA00022737"/>
    </source>
</evidence>
<evidence type="ECO:0000259" key="4">
    <source>
        <dbReference type="Pfam" id="PF25390"/>
    </source>
</evidence>
<evidence type="ECO:0000313" key="6">
    <source>
        <dbReference type="Proteomes" id="UP000559256"/>
    </source>
</evidence>
<dbReference type="OrthoDB" id="61110at2759"/>
<dbReference type="PRINTS" id="PR00633">
    <property type="entry name" value="RCCNDNSATION"/>
</dbReference>
<dbReference type="PANTHER" id="PTHR22870:SF408">
    <property type="entry name" value="OS09G0560450 PROTEIN"/>
    <property type="match status" value="1"/>
</dbReference>
<evidence type="ECO:0000313" key="5">
    <source>
        <dbReference type="EMBL" id="KAF5351295.1"/>
    </source>
</evidence>
<feature type="domain" description="RCC1-like" evidence="4">
    <location>
        <begin position="39"/>
        <end position="478"/>
    </location>
</feature>
<dbReference type="EMBL" id="JAACJM010000071">
    <property type="protein sequence ID" value="KAF5351295.1"/>
    <property type="molecule type" value="Genomic_DNA"/>
</dbReference>
<reference evidence="5 6" key="1">
    <citation type="journal article" date="2020" name="ISME J.">
        <title>Uncovering the hidden diversity of litter-decomposition mechanisms in mushroom-forming fungi.</title>
        <authorList>
            <person name="Floudas D."/>
            <person name="Bentzer J."/>
            <person name="Ahren D."/>
            <person name="Johansson T."/>
            <person name="Persson P."/>
            <person name="Tunlid A."/>
        </authorList>
    </citation>
    <scope>NUCLEOTIDE SEQUENCE [LARGE SCALE GENOMIC DNA]</scope>
    <source>
        <strain evidence="5 6">CBS 291.85</strain>
    </source>
</reference>
<dbReference type="InterPro" id="IPR009091">
    <property type="entry name" value="RCC1/BLIP-II"/>
</dbReference>
<dbReference type="InterPro" id="IPR058923">
    <property type="entry name" value="RCC1-like_dom"/>
</dbReference>
<feature type="repeat" description="RCC1" evidence="2">
    <location>
        <begin position="429"/>
        <end position="483"/>
    </location>
</feature>
<gene>
    <name evidence="5" type="ORF">D9758_008006</name>
</gene>
<feature type="repeat" description="RCC1" evidence="2">
    <location>
        <begin position="37"/>
        <end position="99"/>
    </location>
</feature>
<dbReference type="PROSITE" id="PS00626">
    <property type="entry name" value="RCC1_2"/>
    <property type="match status" value="2"/>
</dbReference>
<feature type="repeat" description="RCC1" evidence="2">
    <location>
        <begin position="222"/>
        <end position="274"/>
    </location>
</feature>
<dbReference type="PROSITE" id="PS50012">
    <property type="entry name" value="RCC1_3"/>
    <property type="match status" value="6"/>
</dbReference>
<feature type="region of interest" description="Disordered" evidence="3">
    <location>
        <begin position="1"/>
        <end position="25"/>
    </location>
</feature>
<feature type="repeat" description="RCC1" evidence="2">
    <location>
        <begin position="104"/>
        <end position="163"/>
    </location>
</feature>
<keyword evidence="6" id="KW-1185">Reference proteome</keyword>